<dbReference type="PROSITE" id="PS00227">
    <property type="entry name" value="TUBULIN"/>
    <property type="match status" value="1"/>
</dbReference>
<dbReference type="Pfam" id="PF00091">
    <property type="entry name" value="Tubulin"/>
    <property type="match status" value="1"/>
</dbReference>
<dbReference type="PRINTS" id="PR00423">
    <property type="entry name" value="CELLDVISFTSZ"/>
</dbReference>
<dbReference type="InterPro" id="IPR037103">
    <property type="entry name" value="Tubulin/FtsZ-like_C"/>
</dbReference>
<dbReference type="Gene3D" id="3.40.50.1440">
    <property type="entry name" value="Tubulin/FtsZ, GTPase domain"/>
    <property type="match status" value="1"/>
</dbReference>
<proteinExistence type="inferred from homology"/>
<dbReference type="GO" id="GO:0032153">
    <property type="term" value="C:cell division site"/>
    <property type="evidence" value="ECO:0007669"/>
    <property type="project" value="TreeGrafter"/>
</dbReference>
<feature type="binding site" evidence="6">
    <location>
        <begin position="112"/>
        <end position="114"/>
    </location>
    <ligand>
        <name>GTP</name>
        <dbReference type="ChEBI" id="CHEBI:37565"/>
    </ligand>
</feature>
<feature type="binding site" evidence="6">
    <location>
        <position position="171"/>
    </location>
    <ligand>
        <name>GTP</name>
        <dbReference type="ChEBI" id="CHEBI:37565"/>
    </ligand>
</feature>
<dbReference type="InterPro" id="IPR045061">
    <property type="entry name" value="FtsZ/CetZ"/>
</dbReference>
<evidence type="ECO:0000256" key="6">
    <source>
        <dbReference type="HAMAP-Rule" id="MF_01946"/>
    </source>
</evidence>
<dbReference type="GO" id="GO:0005737">
    <property type="term" value="C:cytoplasm"/>
    <property type="evidence" value="ECO:0007669"/>
    <property type="project" value="UniProtKB-SubCell"/>
</dbReference>
<dbReference type="GO" id="GO:0003924">
    <property type="term" value="F:GTPase activity"/>
    <property type="evidence" value="ECO:0007669"/>
    <property type="project" value="InterPro"/>
</dbReference>
<dbReference type="eggNOG" id="arCOG02202">
    <property type="taxonomic scope" value="Archaea"/>
</dbReference>
<feature type="compositionally biased region" description="Basic and acidic residues" evidence="7">
    <location>
        <begin position="366"/>
        <end position="380"/>
    </location>
</feature>
<dbReference type="GO" id="GO:0005525">
    <property type="term" value="F:GTP binding"/>
    <property type="evidence" value="ECO:0007669"/>
    <property type="project" value="UniProtKB-UniRule"/>
</dbReference>
<keyword evidence="5 6" id="KW-0342">GTP-binding</keyword>
<feature type="binding site" evidence="6">
    <location>
        <position position="198"/>
    </location>
    <ligand>
        <name>GTP</name>
        <dbReference type="ChEBI" id="CHEBI:37565"/>
    </ligand>
</feature>
<dbReference type="Gene3D" id="3.30.1330.20">
    <property type="entry name" value="Tubulin/FtsZ, C-terminal domain"/>
    <property type="match status" value="1"/>
</dbReference>
<dbReference type="AlphaFoldDB" id="M1XSC1"/>
<accession>M1XSC1</accession>
<dbReference type="RefSeq" id="WP_015410005.1">
    <property type="nucleotide sequence ID" value="NC_020388.1"/>
</dbReference>
<dbReference type="GeneID" id="14652543"/>
<dbReference type="Proteomes" id="UP000011867">
    <property type="component" value="Chromosome"/>
</dbReference>
<dbReference type="STRING" id="268739.Nmlp_3116"/>
<evidence type="ECO:0000256" key="2">
    <source>
        <dbReference type="ARBA" id="ARBA00022490"/>
    </source>
</evidence>
<dbReference type="EMBL" id="HF582854">
    <property type="protein sequence ID" value="CCQ37258.1"/>
    <property type="molecule type" value="Genomic_DNA"/>
</dbReference>
<dbReference type="HOGENOM" id="CLU_058152_0_0_2"/>
<comment type="subcellular location">
    <subcellularLocation>
        <location evidence="6">Cytoplasm</location>
    </subcellularLocation>
</comment>
<dbReference type="SMART" id="SM00864">
    <property type="entry name" value="Tubulin"/>
    <property type="match status" value="1"/>
</dbReference>
<dbReference type="CDD" id="cd02202">
    <property type="entry name" value="CetZ_tubulin-like"/>
    <property type="match status" value="1"/>
</dbReference>
<comment type="function">
    <text evidence="6">Involved in cell shape control.</text>
</comment>
<dbReference type="GO" id="GO:0005874">
    <property type="term" value="C:microtubule"/>
    <property type="evidence" value="ECO:0007669"/>
    <property type="project" value="InterPro"/>
</dbReference>
<dbReference type="GO" id="GO:0007017">
    <property type="term" value="P:microtubule-based process"/>
    <property type="evidence" value="ECO:0007669"/>
    <property type="project" value="InterPro"/>
</dbReference>
<comment type="similarity">
    <text evidence="1 6">Belongs to the CetZ family.</text>
</comment>
<dbReference type="HAMAP" id="MF_01946">
    <property type="entry name" value="CetZ"/>
    <property type="match status" value="1"/>
</dbReference>
<dbReference type="GO" id="GO:0008360">
    <property type="term" value="P:regulation of cell shape"/>
    <property type="evidence" value="ECO:0007669"/>
    <property type="project" value="UniProtKB-UniRule"/>
</dbReference>
<keyword evidence="2 6" id="KW-0963">Cytoplasm</keyword>
<dbReference type="InterPro" id="IPR017975">
    <property type="entry name" value="Tubulin_CS"/>
</dbReference>
<dbReference type="PANTHER" id="PTHR30314">
    <property type="entry name" value="CELL DIVISION PROTEIN FTSZ-RELATED"/>
    <property type="match status" value="1"/>
</dbReference>
<organism evidence="9 10">
    <name type="scientific">Natronomonas moolapensis (strain DSM 18674 / CECT 7526 / JCM 14361 / 8.8.11)</name>
    <dbReference type="NCBI Taxonomy" id="268739"/>
    <lineage>
        <taxon>Archaea</taxon>
        <taxon>Methanobacteriati</taxon>
        <taxon>Methanobacteriota</taxon>
        <taxon>Stenosarchaea group</taxon>
        <taxon>Halobacteria</taxon>
        <taxon>Halobacteriales</taxon>
        <taxon>Natronomonadaceae</taxon>
        <taxon>Natronomonas</taxon>
    </lineage>
</organism>
<gene>
    <name evidence="9" type="primary">cetZ3</name>
    <name evidence="6" type="synonym">cetZ</name>
    <name evidence="9" type="synonym">ftsZ5</name>
    <name evidence="9" type="ordered locus">Nmlp_3116</name>
</gene>
<keyword evidence="10" id="KW-1185">Reference proteome</keyword>
<evidence type="ECO:0000256" key="7">
    <source>
        <dbReference type="SAM" id="MobiDB-lite"/>
    </source>
</evidence>
<evidence type="ECO:0000256" key="3">
    <source>
        <dbReference type="ARBA" id="ARBA00022741"/>
    </source>
</evidence>
<protein>
    <recommendedName>
        <fullName evidence="6">Tubulin-like protein CetZ</fullName>
    </recommendedName>
</protein>
<feature type="domain" description="Tubulin/FtsZ GTPase" evidence="8">
    <location>
        <begin position="2"/>
        <end position="213"/>
    </location>
</feature>
<evidence type="ECO:0000256" key="1">
    <source>
        <dbReference type="ARBA" id="ARBA00006877"/>
    </source>
</evidence>
<sequence>MKLALVGVGGTGARVVDAVRGIETDGDRQLCYGNLLTVDISRTLGGALDHVPQAQRVTIGDTHRGVDDGVDGDQELAVEVARADAPEIQRALDTISMRELDGVLLVAGLGGGTGSGAGAVLVERLQELYDKPVYVLGVLPGADGGNHAALNAARSLRSIVPAADSTLLFDNDRWVDTDGGTDADDSADAAEERYGRANRELALRVLTLFARGGPDPSSIGANTLDASDIVRTLSPGGVASIGYASIELDNDGGLLSWLLSILPGSRGRETSDEQTDAGKIQSLVGQALNSQLTLPCAVSSAERALVVLSGPPGKLSRRGFESARQLIEEETNTVEVLAGDDPRAGSSTVAATVLLSNVTSVPRIDSMQRDAVEHKRERVGDAVPASEESG</sequence>
<evidence type="ECO:0000313" key="9">
    <source>
        <dbReference type="EMBL" id="CCQ37258.1"/>
    </source>
</evidence>
<evidence type="ECO:0000256" key="4">
    <source>
        <dbReference type="ARBA" id="ARBA00022960"/>
    </source>
</evidence>
<dbReference type="OrthoDB" id="329751at2157"/>
<dbReference type="GO" id="GO:0051301">
    <property type="term" value="P:cell division"/>
    <property type="evidence" value="ECO:0007669"/>
    <property type="project" value="TreeGrafter"/>
</dbReference>
<dbReference type="Pfam" id="PF21011">
    <property type="entry name" value="CetZ_C"/>
    <property type="match status" value="1"/>
</dbReference>
<feature type="region of interest" description="Disordered" evidence="7">
    <location>
        <begin position="365"/>
        <end position="390"/>
    </location>
</feature>
<dbReference type="SUPFAM" id="SSF52490">
    <property type="entry name" value="Tubulin nucleotide-binding domain-like"/>
    <property type="match status" value="1"/>
</dbReference>
<comment type="caution">
    <text evidence="6">Lacks conserved residue(s) required for the propagation of feature annotation.</text>
</comment>
<dbReference type="KEGG" id="nmo:Nmlp_3116"/>
<keyword evidence="4 6" id="KW-0133">Cell shape</keyword>
<evidence type="ECO:0000259" key="8">
    <source>
        <dbReference type="SMART" id="SM00864"/>
    </source>
</evidence>
<evidence type="ECO:0000313" key="10">
    <source>
        <dbReference type="Proteomes" id="UP000011867"/>
    </source>
</evidence>
<dbReference type="InterPro" id="IPR036525">
    <property type="entry name" value="Tubulin/FtsZ_GTPase_sf"/>
</dbReference>
<dbReference type="InterPro" id="IPR003008">
    <property type="entry name" value="Tubulin_FtsZ_GTPase"/>
</dbReference>
<dbReference type="PANTHER" id="PTHR30314:SF10">
    <property type="entry name" value="TUBULIN-LIKE PROTEIN CETZ"/>
    <property type="match status" value="1"/>
</dbReference>
<reference evidence="9 10" key="1">
    <citation type="journal article" date="2013" name="Genome Announc.">
        <title>Genome of the haloarchaeon Natronomonas moolapensis, a neutrophilic member of a previously haloalkaliphilic genus.</title>
        <authorList>
            <person name="Dyall-Smith M.L."/>
            <person name="Pfeiffer F."/>
            <person name="Oberwinkler T."/>
            <person name="Klee K."/>
            <person name="Rampp M."/>
            <person name="Palm P."/>
            <person name="Gross K."/>
            <person name="Schuster S.C."/>
            <person name="Oesterhelt D."/>
        </authorList>
    </citation>
    <scope>NUCLEOTIDE SEQUENCE [LARGE SCALE GENOMIC DNA]</scope>
    <source>
        <strain evidence="10">DSM 18674 / JCM 14361 / 8.8.11</strain>
    </source>
</reference>
<evidence type="ECO:0000256" key="5">
    <source>
        <dbReference type="ARBA" id="ARBA00023134"/>
    </source>
</evidence>
<name>M1XSC1_NATM8</name>
<keyword evidence="3 6" id="KW-0547">Nucleotide-binding</keyword>
<dbReference type="InterPro" id="IPR032907">
    <property type="entry name" value="CetZ"/>
</dbReference>
<dbReference type="InterPro" id="IPR048737">
    <property type="entry name" value="CetZ_C"/>
</dbReference>